<dbReference type="Proteomes" id="UP000438429">
    <property type="component" value="Unassembled WGS sequence"/>
</dbReference>
<accession>A0A6A4SJR9</accession>
<feature type="compositionally biased region" description="Basic residues" evidence="1">
    <location>
        <begin position="97"/>
        <end position="113"/>
    </location>
</feature>
<feature type="region of interest" description="Disordered" evidence="1">
    <location>
        <begin position="84"/>
        <end position="137"/>
    </location>
</feature>
<protein>
    <submittedName>
        <fullName evidence="2">Uncharacterized protein</fullName>
    </submittedName>
</protein>
<comment type="caution">
    <text evidence="2">The sequence shown here is derived from an EMBL/GenBank/DDBJ whole genome shotgun (WGS) entry which is preliminary data.</text>
</comment>
<evidence type="ECO:0000313" key="3">
    <source>
        <dbReference type="Proteomes" id="UP000438429"/>
    </source>
</evidence>
<reference evidence="2 3" key="1">
    <citation type="submission" date="2019-06" db="EMBL/GenBank/DDBJ databases">
        <title>Draft genomes of female and male turbot (Scophthalmus maximus).</title>
        <authorList>
            <person name="Xu H."/>
            <person name="Xu X.-W."/>
            <person name="Shao C."/>
            <person name="Chen S."/>
        </authorList>
    </citation>
    <scope>NUCLEOTIDE SEQUENCE [LARGE SCALE GENOMIC DNA]</scope>
    <source>
        <strain evidence="2">Ysfricsl-2016a</strain>
        <tissue evidence="2">Blood</tissue>
    </source>
</reference>
<organism evidence="2 3">
    <name type="scientific">Scophthalmus maximus</name>
    <name type="common">Turbot</name>
    <name type="synonym">Psetta maxima</name>
    <dbReference type="NCBI Taxonomy" id="52904"/>
    <lineage>
        <taxon>Eukaryota</taxon>
        <taxon>Metazoa</taxon>
        <taxon>Chordata</taxon>
        <taxon>Craniata</taxon>
        <taxon>Vertebrata</taxon>
        <taxon>Euteleostomi</taxon>
        <taxon>Actinopterygii</taxon>
        <taxon>Neopterygii</taxon>
        <taxon>Teleostei</taxon>
        <taxon>Neoteleostei</taxon>
        <taxon>Acanthomorphata</taxon>
        <taxon>Carangaria</taxon>
        <taxon>Pleuronectiformes</taxon>
        <taxon>Pleuronectoidei</taxon>
        <taxon>Scophthalmidae</taxon>
        <taxon>Scophthalmus</taxon>
    </lineage>
</organism>
<evidence type="ECO:0000313" key="2">
    <source>
        <dbReference type="EMBL" id="KAF0034383.1"/>
    </source>
</evidence>
<dbReference type="EMBL" id="VEVO01000011">
    <property type="protein sequence ID" value="KAF0034383.1"/>
    <property type="molecule type" value="Genomic_DNA"/>
</dbReference>
<evidence type="ECO:0000256" key="1">
    <source>
        <dbReference type="SAM" id="MobiDB-lite"/>
    </source>
</evidence>
<gene>
    <name evidence="2" type="ORF">F2P81_012141</name>
</gene>
<dbReference type="AlphaFoldDB" id="A0A6A4SJR9"/>
<sequence length="208" mass="23186">MRNISSAAAYKSETSEIIIRFLLKKKRHSPLCFCMTPDPILITSHSKDITVAKSRKCIWAAGERPLHRAAVCICGGLRWASGPRVSSTAKGPERGNFKRQKGKRAKGQRRRRRPVEDGGRGRGNLTGPGAAMETPNVKPRMYKQLKCSGSKKLRRDCKTYSNQDSETLTGFESCVTLTHFSIDVQQQSGVISTQANKQRVRCLTLVHE</sequence>
<proteinExistence type="predicted"/>
<name>A0A6A4SJR9_SCOMX</name>